<dbReference type="Proteomes" id="UP001153620">
    <property type="component" value="Chromosome 4"/>
</dbReference>
<sequence length="81" mass="8956">MFKKLLISASALQCFSCDSNREKECHDIKSVSPVKAVECRPNVVKQSTPEWLAEIISISNFGTELEITVPMVCQKITAING</sequence>
<dbReference type="AlphaFoldDB" id="A0A9N9S726"/>
<proteinExistence type="predicted"/>
<accession>A0A9N9S726</accession>
<name>A0A9N9S726_9DIPT</name>
<gene>
    <name evidence="1" type="ORF">CHIRRI_LOCUS13383</name>
</gene>
<dbReference type="EMBL" id="OU895880">
    <property type="protein sequence ID" value="CAG9810570.1"/>
    <property type="molecule type" value="Genomic_DNA"/>
</dbReference>
<keyword evidence="2" id="KW-1185">Reference proteome</keyword>
<reference evidence="1" key="2">
    <citation type="submission" date="2022-10" db="EMBL/GenBank/DDBJ databases">
        <authorList>
            <consortium name="ENA_rothamsted_submissions"/>
            <consortium name="culmorum"/>
            <person name="King R."/>
        </authorList>
    </citation>
    <scope>NUCLEOTIDE SEQUENCE</scope>
</reference>
<organism evidence="1 2">
    <name type="scientific">Chironomus riparius</name>
    <dbReference type="NCBI Taxonomy" id="315576"/>
    <lineage>
        <taxon>Eukaryota</taxon>
        <taxon>Metazoa</taxon>
        <taxon>Ecdysozoa</taxon>
        <taxon>Arthropoda</taxon>
        <taxon>Hexapoda</taxon>
        <taxon>Insecta</taxon>
        <taxon>Pterygota</taxon>
        <taxon>Neoptera</taxon>
        <taxon>Endopterygota</taxon>
        <taxon>Diptera</taxon>
        <taxon>Nematocera</taxon>
        <taxon>Chironomoidea</taxon>
        <taxon>Chironomidae</taxon>
        <taxon>Chironominae</taxon>
        <taxon>Chironomus</taxon>
    </lineage>
</organism>
<evidence type="ECO:0000313" key="2">
    <source>
        <dbReference type="Proteomes" id="UP001153620"/>
    </source>
</evidence>
<evidence type="ECO:0000313" key="1">
    <source>
        <dbReference type="EMBL" id="CAG9810570.1"/>
    </source>
</evidence>
<reference evidence="1" key="1">
    <citation type="submission" date="2022-01" db="EMBL/GenBank/DDBJ databases">
        <authorList>
            <person name="King R."/>
        </authorList>
    </citation>
    <scope>NUCLEOTIDE SEQUENCE</scope>
</reference>
<protein>
    <submittedName>
        <fullName evidence="1">Uncharacterized protein</fullName>
    </submittedName>
</protein>